<dbReference type="Gramene" id="KQK21439">
    <property type="protein sequence ID" value="KQK21439"/>
    <property type="gene ID" value="BRADI_1g60756v3"/>
</dbReference>
<sequence>MASARARHARTTWCRHCGASLSAAASARSVRCALCHAETRVERRPQHQGGLHQAMGFIKGLFNNAFGSASATSQPPPSSSESMRAGDAYGLPASYPRDRSSKKRALLVGISYAFTKYELKGSVNDVNCMRYLLRDKFNFPTDCILTLTPDEKDPYRVPTKDNLRLAMRWLVEGCTSGDSLVFHFSGHGVQKLDNNGDEMDGYDEALCPQDFEDRGVILDDEINETIVRPLGPGVKLHAIIDTCHSGTILDLPYLCRISRTGYWQWESQARQQETPKGTNGGIAISFSGCGDSQNSADTTSFSGSASTGAMTYSFIKAVLSEPGPTYGRLLSAMRATIRDNGGECGIPGPIGSFFRRVITFSCAQEPQLCASETFDIYRKPFLL</sequence>
<dbReference type="Pfam" id="PF00656">
    <property type="entry name" value="Peptidase_C14"/>
    <property type="match status" value="1"/>
</dbReference>
<protein>
    <recommendedName>
        <fullName evidence="2">Peptidase C14 caspase domain-containing protein</fullName>
    </recommendedName>
</protein>
<evidence type="ECO:0000313" key="5">
    <source>
        <dbReference type="Proteomes" id="UP000008810"/>
    </source>
</evidence>
<dbReference type="KEGG" id="bdi:100824424"/>
<dbReference type="SUPFAM" id="SSF52129">
    <property type="entry name" value="Caspase-like"/>
    <property type="match status" value="1"/>
</dbReference>
<reference evidence="3 4" key="1">
    <citation type="journal article" date="2010" name="Nature">
        <title>Genome sequencing and analysis of the model grass Brachypodium distachyon.</title>
        <authorList>
            <consortium name="International Brachypodium Initiative"/>
        </authorList>
    </citation>
    <scope>NUCLEOTIDE SEQUENCE [LARGE SCALE GENOMIC DNA]</scope>
    <source>
        <strain evidence="3">Bd21</strain>
        <strain evidence="4">cv. Bd21</strain>
    </source>
</reference>
<dbReference type="InterPro" id="IPR029030">
    <property type="entry name" value="Caspase-like_dom_sf"/>
</dbReference>
<dbReference type="EMBL" id="CM000880">
    <property type="protein sequence ID" value="KQK21439.1"/>
    <property type="molecule type" value="Genomic_DNA"/>
</dbReference>
<dbReference type="PANTHER" id="PTHR48104:SF37">
    <property type="entry name" value="PEPTIDASE C14 CASPASE DOMAIN-CONTAINING PROTEIN"/>
    <property type="match status" value="1"/>
</dbReference>
<evidence type="ECO:0000256" key="1">
    <source>
        <dbReference type="ARBA" id="ARBA00009005"/>
    </source>
</evidence>
<dbReference type="GO" id="GO:0005737">
    <property type="term" value="C:cytoplasm"/>
    <property type="evidence" value="ECO:0000318"/>
    <property type="project" value="GO_Central"/>
</dbReference>
<reference evidence="4" key="3">
    <citation type="submission" date="2018-08" db="UniProtKB">
        <authorList>
            <consortium name="EnsemblPlants"/>
        </authorList>
    </citation>
    <scope>IDENTIFICATION</scope>
    <source>
        <strain evidence="4">cv. Bd21</strain>
    </source>
</reference>
<dbReference type="OMA" id="EYGHHTP"/>
<evidence type="ECO:0000259" key="2">
    <source>
        <dbReference type="Pfam" id="PF00656"/>
    </source>
</evidence>
<reference evidence="3" key="2">
    <citation type="submission" date="2017-06" db="EMBL/GenBank/DDBJ databases">
        <title>WGS assembly of Brachypodium distachyon.</title>
        <authorList>
            <consortium name="The International Brachypodium Initiative"/>
            <person name="Lucas S."/>
            <person name="Harmon-Smith M."/>
            <person name="Lail K."/>
            <person name="Tice H."/>
            <person name="Grimwood J."/>
            <person name="Bruce D."/>
            <person name="Barry K."/>
            <person name="Shu S."/>
            <person name="Lindquist E."/>
            <person name="Wang M."/>
            <person name="Pitluck S."/>
            <person name="Vogel J.P."/>
            <person name="Garvin D.F."/>
            <person name="Mockler T.C."/>
            <person name="Schmutz J."/>
            <person name="Rokhsar D."/>
            <person name="Bevan M.W."/>
        </authorList>
    </citation>
    <scope>NUCLEOTIDE SEQUENCE</scope>
    <source>
        <strain evidence="3">Bd21</strain>
    </source>
</reference>
<dbReference type="FunFam" id="3.40.50.12660:FF:000001">
    <property type="entry name" value="Metacaspase-1"/>
    <property type="match status" value="1"/>
</dbReference>
<dbReference type="InterPro" id="IPR050452">
    <property type="entry name" value="Metacaspase"/>
</dbReference>
<dbReference type="GO" id="GO:0004197">
    <property type="term" value="F:cysteine-type endopeptidase activity"/>
    <property type="evidence" value="ECO:0000318"/>
    <property type="project" value="GO_Central"/>
</dbReference>
<dbReference type="EnsemblPlants" id="KQK21439">
    <property type="protein sequence ID" value="KQK21439"/>
    <property type="gene ID" value="BRADI_1g60756v3"/>
</dbReference>
<name>I1H4W4_BRADI</name>
<dbReference type="OrthoDB" id="3223806at2759"/>
<evidence type="ECO:0000313" key="3">
    <source>
        <dbReference type="EMBL" id="KQK21439.1"/>
    </source>
</evidence>
<gene>
    <name evidence="4" type="primary">LOC100824424</name>
    <name evidence="3" type="ORF">BRADI_1g60756v3</name>
</gene>
<dbReference type="GeneID" id="100824424"/>
<dbReference type="STRING" id="15368.I1H4W4"/>
<dbReference type="eggNOG" id="KOG1546">
    <property type="taxonomic scope" value="Eukaryota"/>
</dbReference>
<proteinExistence type="inferred from homology"/>
<keyword evidence="5" id="KW-1185">Reference proteome</keyword>
<dbReference type="AlphaFoldDB" id="I1H4W4"/>
<dbReference type="RefSeq" id="XP_003557789.1">
    <property type="nucleotide sequence ID" value="XM_003557741.4"/>
</dbReference>
<dbReference type="PANTHER" id="PTHR48104">
    <property type="entry name" value="METACASPASE-4"/>
    <property type="match status" value="1"/>
</dbReference>
<dbReference type="Proteomes" id="UP000008810">
    <property type="component" value="Chromosome 1"/>
</dbReference>
<dbReference type="HOGENOM" id="CLU_029389_2_4_1"/>
<dbReference type="GO" id="GO:0006508">
    <property type="term" value="P:proteolysis"/>
    <property type="evidence" value="ECO:0000318"/>
    <property type="project" value="GO_Central"/>
</dbReference>
<dbReference type="Gene3D" id="3.40.50.12660">
    <property type="match status" value="1"/>
</dbReference>
<organism evidence="3">
    <name type="scientific">Brachypodium distachyon</name>
    <name type="common">Purple false brome</name>
    <name type="synonym">Trachynia distachya</name>
    <dbReference type="NCBI Taxonomy" id="15368"/>
    <lineage>
        <taxon>Eukaryota</taxon>
        <taxon>Viridiplantae</taxon>
        <taxon>Streptophyta</taxon>
        <taxon>Embryophyta</taxon>
        <taxon>Tracheophyta</taxon>
        <taxon>Spermatophyta</taxon>
        <taxon>Magnoliopsida</taxon>
        <taxon>Liliopsida</taxon>
        <taxon>Poales</taxon>
        <taxon>Poaceae</taxon>
        <taxon>BOP clade</taxon>
        <taxon>Pooideae</taxon>
        <taxon>Stipodae</taxon>
        <taxon>Brachypodieae</taxon>
        <taxon>Brachypodium</taxon>
    </lineage>
</organism>
<comment type="similarity">
    <text evidence="1">Belongs to the peptidase C14B family.</text>
</comment>
<evidence type="ECO:0000313" key="4">
    <source>
        <dbReference type="EnsemblPlants" id="KQK21439"/>
    </source>
</evidence>
<feature type="domain" description="Peptidase C14 caspase" evidence="2">
    <location>
        <begin position="102"/>
        <end position="371"/>
    </location>
</feature>
<dbReference type="InterPro" id="IPR011600">
    <property type="entry name" value="Pept_C14_caspase"/>
</dbReference>
<accession>I1H4W4</accession>